<dbReference type="SMART" id="SM00360">
    <property type="entry name" value="RRM"/>
    <property type="match status" value="2"/>
</dbReference>
<organism evidence="9 10">
    <name type="scientific">Babesia divergens</name>
    <dbReference type="NCBI Taxonomy" id="32595"/>
    <lineage>
        <taxon>Eukaryota</taxon>
        <taxon>Sar</taxon>
        <taxon>Alveolata</taxon>
        <taxon>Apicomplexa</taxon>
        <taxon>Aconoidasida</taxon>
        <taxon>Piroplasmida</taxon>
        <taxon>Babesiidae</taxon>
        <taxon>Babesia</taxon>
    </lineage>
</organism>
<proteinExistence type="predicted"/>
<reference evidence="9" key="2">
    <citation type="submission" date="2021-05" db="EMBL/GenBank/DDBJ databases">
        <authorList>
            <person name="Pain A."/>
        </authorList>
    </citation>
    <scope>NUCLEOTIDE SEQUENCE</scope>
    <source>
        <strain evidence="9">1802A</strain>
    </source>
</reference>
<feature type="region of interest" description="Disordered" evidence="7">
    <location>
        <begin position="1"/>
        <end position="152"/>
    </location>
</feature>
<keyword evidence="4 6" id="KW-0694">RNA-binding</keyword>
<evidence type="ECO:0000256" key="3">
    <source>
        <dbReference type="ARBA" id="ARBA00022737"/>
    </source>
</evidence>
<dbReference type="InterPro" id="IPR035979">
    <property type="entry name" value="RBD_domain_sf"/>
</dbReference>
<reference evidence="9" key="1">
    <citation type="journal article" date="2014" name="Nucleic Acids Res.">
        <title>The evolutionary dynamics of variant antigen genes in Babesia reveal a history of genomic innovation underlying host-parasite interaction.</title>
        <authorList>
            <person name="Jackson A.P."/>
            <person name="Otto T.D."/>
            <person name="Darby A."/>
            <person name="Ramaprasad A."/>
            <person name="Xia D."/>
            <person name="Echaide I.E."/>
            <person name="Farber M."/>
            <person name="Gahlot S."/>
            <person name="Gamble J."/>
            <person name="Gupta D."/>
            <person name="Gupta Y."/>
            <person name="Jackson L."/>
            <person name="Malandrin L."/>
            <person name="Malas T.B."/>
            <person name="Moussa E."/>
            <person name="Nair M."/>
            <person name="Reid A.J."/>
            <person name="Sanders M."/>
            <person name="Sharma J."/>
            <person name="Tracey A."/>
            <person name="Quail M.A."/>
            <person name="Weir W."/>
            <person name="Wastling J.M."/>
            <person name="Hall N."/>
            <person name="Willadsen P."/>
            <person name="Lingelbach K."/>
            <person name="Shiels B."/>
            <person name="Tait A."/>
            <person name="Berriman M."/>
            <person name="Allred D.R."/>
            <person name="Pain A."/>
        </authorList>
    </citation>
    <scope>NUCLEOTIDE SEQUENCE</scope>
    <source>
        <strain evidence="9">1802A</strain>
    </source>
</reference>
<evidence type="ECO:0000313" key="10">
    <source>
        <dbReference type="Proteomes" id="UP001195914"/>
    </source>
</evidence>
<feature type="region of interest" description="Disordered" evidence="7">
    <location>
        <begin position="322"/>
        <end position="363"/>
    </location>
</feature>
<feature type="compositionally biased region" description="Basic and acidic residues" evidence="7">
    <location>
        <begin position="322"/>
        <end position="356"/>
    </location>
</feature>
<keyword evidence="10" id="KW-1185">Reference proteome</keyword>
<evidence type="ECO:0000256" key="4">
    <source>
        <dbReference type="ARBA" id="ARBA00022884"/>
    </source>
</evidence>
<dbReference type="Pfam" id="PF00076">
    <property type="entry name" value="RRM_1"/>
    <property type="match status" value="2"/>
</dbReference>
<evidence type="ECO:0000256" key="2">
    <source>
        <dbReference type="ARBA" id="ARBA00022664"/>
    </source>
</evidence>
<dbReference type="SUPFAM" id="SSF54928">
    <property type="entry name" value="RNA-binding domain, RBD"/>
    <property type="match status" value="1"/>
</dbReference>
<dbReference type="EMBL" id="JAHBMH010000007">
    <property type="protein sequence ID" value="KAK1939724.1"/>
    <property type="molecule type" value="Genomic_DNA"/>
</dbReference>
<evidence type="ECO:0000256" key="1">
    <source>
        <dbReference type="ARBA" id="ARBA00004123"/>
    </source>
</evidence>
<feature type="domain" description="RRM" evidence="8">
    <location>
        <begin position="153"/>
        <end position="223"/>
    </location>
</feature>
<dbReference type="InterPro" id="IPR050374">
    <property type="entry name" value="RRT5_SRSF_SR"/>
</dbReference>
<keyword evidence="3" id="KW-0677">Repeat</keyword>
<dbReference type="GO" id="GO:0005634">
    <property type="term" value="C:nucleus"/>
    <property type="evidence" value="ECO:0007669"/>
    <property type="project" value="UniProtKB-SubCell"/>
</dbReference>
<evidence type="ECO:0000256" key="5">
    <source>
        <dbReference type="ARBA" id="ARBA00023242"/>
    </source>
</evidence>
<accession>A0AAD9GJU2</accession>
<gene>
    <name evidence="9" type="ORF">X943_002609</name>
</gene>
<evidence type="ECO:0000259" key="8">
    <source>
        <dbReference type="PROSITE" id="PS50102"/>
    </source>
</evidence>
<evidence type="ECO:0000313" key="9">
    <source>
        <dbReference type="EMBL" id="KAK1939724.1"/>
    </source>
</evidence>
<dbReference type="GO" id="GO:0005737">
    <property type="term" value="C:cytoplasm"/>
    <property type="evidence" value="ECO:0007669"/>
    <property type="project" value="TreeGrafter"/>
</dbReference>
<dbReference type="PROSITE" id="PS50102">
    <property type="entry name" value="RRM"/>
    <property type="match status" value="2"/>
</dbReference>
<dbReference type="GO" id="GO:0003729">
    <property type="term" value="F:mRNA binding"/>
    <property type="evidence" value="ECO:0007669"/>
    <property type="project" value="TreeGrafter"/>
</dbReference>
<dbReference type="InterPro" id="IPR000504">
    <property type="entry name" value="RRM_dom"/>
</dbReference>
<dbReference type="AlphaFoldDB" id="A0AAD9GJU2"/>
<dbReference type="Gene3D" id="3.30.70.330">
    <property type="match status" value="2"/>
</dbReference>
<comment type="caution">
    <text evidence="9">The sequence shown here is derived from an EMBL/GenBank/DDBJ whole genome shotgun (WGS) entry which is preliminary data.</text>
</comment>
<keyword evidence="2" id="KW-0507">mRNA processing</keyword>
<evidence type="ECO:0000256" key="6">
    <source>
        <dbReference type="PROSITE-ProRule" id="PRU00176"/>
    </source>
</evidence>
<evidence type="ECO:0000256" key="7">
    <source>
        <dbReference type="SAM" id="MobiDB-lite"/>
    </source>
</evidence>
<protein>
    <submittedName>
        <fullName evidence="9">RNA recognition motif containing protein</fullName>
    </submittedName>
</protein>
<feature type="domain" description="RRM" evidence="8">
    <location>
        <begin position="238"/>
        <end position="307"/>
    </location>
</feature>
<dbReference type="Proteomes" id="UP001195914">
    <property type="component" value="Unassembled WGS sequence"/>
</dbReference>
<dbReference type="CDD" id="cd00590">
    <property type="entry name" value="RRM_SF"/>
    <property type="match status" value="1"/>
</dbReference>
<dbReference type="PANTHER" id="PTHR23003:SF62">
    <property type="entry name" value="SERINE_ARGININE (SR)-TYPE SHUTTLING MRNA BINDING PROTEIN NPL3"/>
    <property type="match status" value="1"/>
</dbReference>
<dbReference type="GO" id="GO:0006397">
    <property type="term" value="P:mRNA processing"/>
    <property type="evidence" value="ECO:0007669"/>
    <property type="project" value="UniProtKB-KW"/>
</dbReference>
<keyword evidence="5" id="KW-0539">Nucleus</keyword>
<sequence>MHREYGGRQPYSRREEYEMRAVPPHYERDRGYDRYDIKRDRSSPYERGRGVGYHRDMPEDYHRYRDDHARYKDEHSRYRYDPPRYREDPPRYRDEISRYRDEPSRYRDEPGRYRDDHMRYRDDARYHDDIHDPRRGPLRRFDDRPHYSEPQRSKIFIGNLEGRVGEDDLKAAFSKFGPINKIDFRRSFAFVDYVKHRDAEAAMREMNGRTLMGATLKVVPHSERSKRVESNRQPDFSSQATVLNLDDSASWQDLKDFGRQAGEVVYASVIIREQKRYGLIEFANPQAMRAAVEVLNGKKIAQNELQVVPMAVNDYIRVKTIEENKDSSPKPEHQSTEGGDHVDGDERKELIYHDEQLDSVDYD</sequence>
<comment type="subcellular location">
    <subcellularLocation>
        <location evidence="1">Nucleus</location>
    </subcellularLocation>
</comment>
<name>A0AAD9GJU2_BABDI</name>
<dbReference type="PANTHER" id="PTHR23003">
    <property type="entry name" value="RNA RECOGNITION MOTIF RRM DOMAIN CONTAINING PROTEIN"/>
    <property type="match status" value="1"/>
</dbReference>
<dbReference type="InterPro" id="IPR012677">
    <property type="entry name" value="Nucleotide-bd_a/b_plait_sf"/>
</dbReference>